<dbReference type="Proteomes" id="UP000250235">
    <property type="component" value="Unassembled WGS sequence"/>
</dbReference>
<evidence type="ECO:0000313" key="1">
    <source>
        <dbReference type="EMBL" id="KZV31784.1"/>
    </source>
</evidence>
<keyword evidence="2" id="KW-1185">Reference proteome</keyword>
<sequence>MQVFQIDQLVQVIRQLVEPHRSLMSQLCICRIESLPGDAPCSCTFGLDFLRMMFTVDVVVNSILSSTSRTPRASRYRASSLMTQPRALTKSAKPIPAYDYSCGVHAKSAEPTPAHDYEVTDTQLLGPSYKYPGTPKYILPRTFLPICDDRSP</sequence>
<organism evidence="1 2">
    <name type="scientific">Dorcoceras hygrometricum</name>
    <dbReference type="NCBI Taxonomy" id="472368"/>
    <lineage>
        <taxon>Eukaryota</taxon>
        <taxon>Viridiplantae</taxon>
        <taxon>Streptophyta</taxon>
        <taxon>Embryophyta</taxon>
        <taxon>Tracheophyta</taxon>
        <taxon>Spermatophyta</taxon>
        <taxon>Magnoliopsida</taxon>
        <taxon>eudicotyledons</taxon>
        <taxon>Gunneridae</taxon>
        <taxon>Pentapetalae</taxon>
        <taxon>asterids</taxon>
        <taxon>lamiids</taxon>
        <taxon>Lamiales</taxon>
        <taxon>Gesneriaceae</taxon>
        <taxon>Didymocarpoideae</taxon>
        <taxon>Trichosporeae</taxon>
        <taxon>Loxocarpinae</taxon>
        <taxon>Dorcoceras</taxon>
    </lineage>
</organism>
<dbReference type="EMBL" id="KV007457">
    <property type="protein sequence ID" value="KZV31784.1"/>
    <property type="molecule type" value="Genomic_DNA"/>
</dbReference>
<accession>A0A2Z7BB71</accession>
<reference evidence="1 2" key="1">
    <citation type="journal article" date="2015" name="Proc. Natl. Acad. Sci. U.S.A.">
        <title>The resurrection genome of Boea hygrometrica: A blueprint for survival of dehydration.</title>
        <authorList>
            <person name="Xiao L."/>
            <person name="Yang G."/>
            <person name="Zhang L."/>
            <person name="Yang X."/>
            <person name="Zhao S."/>
            <person name="Ji Z."/>
            <person name="Zhou Q."/>
            <person name="Hu M."/>
            <person name="Wang Y."/>
            <person name="Chen M."/>
            <person name="Xu Y."/>
            <person name="Jin H."/>
            <person name="Xiao X."/>
            <person name="Hu G."/>
            <person name="Bao F."/>
            <person name="Hu Y."/>
            <person name="Wan P."/>
            <person name="Li L."/>
            <person name="Deng X."/>
            <person name="Kuang T."/>
            <person name="Xiang C."/>
            <person name="Zhu J.K."/>
            <person name="Oliver M.J."/>
            <person name="He Y."/>
        </authorList>
    </citation>
    <scope>NUCLEOTIDE SEQUENCE [LARGE SCALE GENOMIC DNA]</scope>
    <source>
        <strain evidence="2">cv. XS01</strain>
    </source>
</reference>
<evidence type="ECO:0000313" key="2">
    <source>
        <dbReference type="Proteomes" id="UP000250235"/>
    </source>
</evidence>
<proteinExistence type="predicted"/>
<protein>
    <submittedName>
        <fullName evidence="1">Uncharacterized protein</fullName>
    </submittedName>
</protein>
<dbReference type="AlphaFoldDB" id="A0A2Z7BB71"/>
<name>A0A2Z7BB71_9LAMI</name>
<gene>
    <name evidence="1" type="ORF">F511_36435</name>
</gene>